<accession>A0A8J3QPV6</accession>
<feature type="transmembrane region" description="Helical" evidence="5">
    <location>
        <begin position="252"/>
        <end position="274"/>
    </location>
</feature>
<dbReference type="InterPro" id="IPR000515">
    <property type="entry name" value="MetI-like"/>
</dbReference>
<gene>
    <name evidence="7" type="ORF">Raf01_34570</name>
</gene>
<dbReference type="PROSITE" id="PS50928">
    <property type="entry name" value="ABC_TM1"/>
    <property type="match status" value="1"/>
</dbReference>
<feature type="transmembrane region" description="Helical" evidence="5">
    <location>
        <begin position="193"/>
        <end position="216"/>
    </location>
</feature>
<dbReference type="GO" id="GO:0005886">
    <property type="term" value="C:plasma membrane"/>
    <property type="evidence" value="ECO:0007669"/>
    <property type="project" value="UniProtKB-SubCell"/>
</dbReference>
<evidence type="ECO:0000256" key="3">
    <source>
        <dbReference type="ARBA" id="ARBA00022989"/>
    </source>
</evidence>
<feature type="transmembrane region" description="Helical" evidence="5">
    <location>
        <begin position="153"/>
        <end position="173"/>
    </location>
</feature>
<comment type="caution">
    <text evidence="7">The sequence shown here is derived from an EMBL/GenBank/DDBJ whole genome shotgun (WGS) entry which is preliminary data.</text>
</comment>
<evidence type="ECO:0000256" key="4">
    <source>
        <dbReference type="ARBA" id="ARBA00023136"/>
    </source>
</evidence>
<dbReference type="SUPFAM" id="SSF161098">
    <property type="entry name" value="MetI-like"/>
    <property type="match status" value="1"/>
</dbReference>
<reference evidence="7" key="1">
    <citation type="submission" date="2021-01" db="EMBL/GenBank/DDBJ databases">
        <title>Whole genome shotgun sequence of Rugosimonospora africana NBRC 104875.</title>
        <authorList>
            <person name="Komaki H."/>
            <person name="Tamura T."/>
        </authorList>
    </citation>
    <scope>NUCLEOTIDE SEQUENCE</scope>
    <source>
        <strain evidence="7">NBRC 104875</strain>
    </source>
</reference>
<dbReference type="PANTHER" id="PTHR43376">
    <property type="entry name" value="OLIGOPEPTIDE TRANSPORT SYSTEM PERMEASE PROTEIN"/>
    <property type="match status" value="1"/>
</dbReference>
<comment type="similarity">
    <text evidence="5">Belongs to the binding-protein-dependent transport system permease family.</text>
</comment>
<keyword evidence="8" id="KW-1185">Reference proteome</keyword>
<dbReference type="Gene3D" id="1.10.3720.10">
    <property type="entry name" value="MetI-like"/>
    <property type="match status" value="1"/>
</dbReference>
<protein>
    <submittedName>
        <fullName evidence="7">Peptide ABC transporter permease</fullName>
    </submittedName>
</protein>
<proteinExistence type="inferred from homology"/>
<feature type="transmembrane region" description="Helical" evidence="5">
    <location>
        <begin position="108"/>
        <end position="133"/>
    </location>
</feature>
<keyword evidence="4 5" id="KW-0472">Membrane</keyword>
<dbReference type="RefSeq" id="WP_239133676.1">
    <property type="nucleotide sequence ID" value="NZ_BONZ01000032.1"/>
</dbReference>
<feature type="transmembrane region" description="Helical" evidence="5">
    <location>
        <begin position="301"/>
        <end position="321"/>
    </location>
</feature>
<evidence type="ECO:0000313" key="7">
    <source>
        <dbReference type="EMBL" id="GIH15285.1"/>
    </source>
</evidence>
<feature type="domain" description="ABC transmembrane type-1" evidence="6">
    <location>
        <begin position="106"/>
        <end position="317"/>
    </location>
</feature>
<feature type="transmembrane region" description="Helical" evidence="5">
    <location>
        <begin position="12"/>
        <end position="33"/>
    </location>
</feature>
<dbReference type="PANTHER" id="PTHR43376:SF1">
    <property type="entry name" value="OLIGOPEPTIDE TRANSPORT SYSTEM PERMEASE PROTEIN"/>
    <property type="match status" value="1"/>
</dbReference>
<sequence>MRNLLVRLAGHLVRALVMIWVVATFTFFLIRLMPGDPVAAQYEKLVQQGMSPDAARNATRLTYGFLPTGSGWDQYVHYLWRLLHFDFGRSTQTLGVNASAEVLTGAKWTIGLVLAGILISFALGTVLGVIAAIRRSSGVGDALTITGSLFHAIPQFVMALVLITVFTVIWPVFPTDGNVDILVDPGFNGPYVASLVSHASLPALAYALSMFGSYLLTMRSSVISVLGDDFVLAAELRGLTRTMRLRYIARNALLPLFTIFALTIGFMFGGAVFIEKAFNYPGMGITLINSIGHRDYSTMNATFLLITAAVIVANIVADLLYTAIDPRVRRGGEAVA</sequence>
<keyword evidence="2 5" id="KW-0812">Transmembrane</keyword>
<comment type="subcellular location">
    <subcellularLocation>
        <location evidence="5">Cell membrane</location>
        <topology evidence="5">Multi-pass membrane protein</topology>
    </subcellularLocation>
    <subcellularLocation>
        <location evidence="1">Membrane</location>
        <topology evidence="1">Multi-pass membrane protein</topology>
    </subcellularLocation>
</comment>
<dbReference type="AlphaFoldDB" id="A0A8J3QPV6"/>
<dbReference type="GO" id="GO:0055085">
    <property type="term" value="P:transmembrane transport"/>
    <property type="evidence" value="ECO:0007669"/>
    <property type="project" value="InterPro"/>
</dbReference>
<dbReference type="EMBL" id="BONZ01000032">
    <property type="protein sequence ID" value="GIH15285.1"/>
    <property type="molecule type" value="Genomic_DNA"/>
</dbReference>
<evidence type="ECO:0000256" key="2">
    <source>
        <dbReference type="ARBA" id="ARBA00022692"/>
    </source>
</evidence>
<evidence type="ECO:0000256" key="5">
    <source>
        <dbReference type="RuleBase" id="RU363032"/>
    </source>
</evidence>
<evidence type="ECO:0000256" key="1">
    <source>
        <dbReference type="ARBA" id="ARBA00004141"/>
    </source>
</evidence>
<keyword evidence="3 5" id="KW-1133">Transmembrane helix</keyword>
<keyword evidence="5" id="KW-0813">Transport</keyword>
<organism evidence="7 8">
    <name type="scientific">Rugosimonospora africana</name>
    <dbReference type="NCBI Taxonomy" id="556532"/>
    <lineage>
        <taxon>Bacteria</taxon>
        <taxon>Bacillati</taxon>
        <taxon>Actinomycetota</taxon>
        <taxon>Actinomycetes</taxon>
        <taxon>Micromonosporales</taxon>
        <taxon>Micromonosporaceae</taxon>
        <taxon>Rugosimonospora</taxon>
    </lineage>
</organism>
<dbReference type="InterPro" id="IPR035906">
    <property type="entry name" value="MetI-like_sf"/>
</dbReference>
<name>A0A8J3QPV6_9ACTN</name>
<dbReference type="Proteomes" id="UP000642748">
    <property type="component" value="Unassembled WGS sequence"/>
</dbReference>
<evidence type="ECO:0000313" key="8">
    <source>
        <dbReference type="Proteomes" id="UP000642748"/>
    </source>
</evidence>
<dbReference type="Pfam" id="PF00528">
    <property type="entry name" value="BPD_transp_1"/>
    <property type="match status" value="1"/>
</dbReference>
<evidence type="ECO:0000259" key="6">
    <source>
        <dbReference type="PROSITE" id="PS50928"/>
    </source>
</evidence>